<sequence length="145" mass="16895">MDIGGKADPFVVFRIGDKEKKTTTAKNTLNYDYINETYEIAYDPAVTQEKKVDIEVFDYDSITNNDLIGIANMDQIEVELFLQPKKSKNEQSQTQLKGTKSDQGLGKVIFWMLYTPGDEWIKKYEEEALRKKKEDEQIRKNKELE</sequence>
<dbReference type="Proteomes" id="UP000324800">
    <property type="component" value="Unassembled WGS sequence"/>
</dbReference>
<evidence type="ECO:0000313" key="4">
    <source>
        <dbReference type="EMBL" id="KAA6357089.1"/>
    </source>
</evidence>
<evidence type="ECO:0000313" key="5">
    <source>
        <dbReference type="Proteomes" id="UP000324800"/>
    </source>
</evidence>
<comment type="caution">
    <text evidence="4">The sequence shown here is derived from an EMBL/GenBank/DDBJ whole genome shotgun (WGS) entry which is preliminary data.</text>
</comment>
<dbReference type="InterPro" id="IPR000008">
    <property type="entry name" value="C2_dom"/>
</dbReference>
<dbReference type="OrthoDB" id="447506at2759"/>
<dbReference type="SUPFAM" id="SSF49562">
    <property type="entry name" value="C2 domain (Calcium/lipid-binding domain, CaLB)"/>
    <property type="match status" value="1"/>
</dbReference>
<reference evidence="4 5" key="1">
    <citation type="submission" date="2019-03" db="EMBL/GenBank/DDBJ databases">
        <title>Single cell metagenomics reveals metabolic interactions within the superorganism composed of flagellate Streblomastix strix and complex community of Bacteroidetes bacteria on its surface.</title>
        <authorList>
            <person name="Treitli S.C."/>
            <person name="Kolisko M."/>
            <person name="Husnik F."/>
            <person name="Keeling P."/>
            <person name="Hampl V."/>
        </authorList>
    </citation>
    <scope>NUCLEOTIDE SEQUENCE [LARGE SCALE GENOMIC DNA]</scope>
    <source>
        <strain evidence="4">ST1C</strain>
    </source>
</reference>
<evidence type="ECO:0000256" key="1">
    <source>
        <dbReference type="ARBA" id="ARBA00022723"/>
    </source>
</evidence>
<name>A0A5J4TG67_9EUKA</name>
<accession>A0A5J4TG67</accession>
<dbReference type="PROSITE" id="PS50004">
    <property type="entry name" value="C2"/>
    <property type="match status" value="1"/>
</dbReference>
<keyword evidence="1" id="KW-0479">Metal-binding</keyword>
<gene>
    <name evidence="4" type="ORF">EZS28_047384</name>
</gene>
<dbReference type="InterPro" id="IPR035892">
    <property type="entry name" value="C2_domain_sf"/>
</dbReference>
<keyword evidence="2" id="KW-0106">Calcium</keyword>
<protein>
    <recommendedName>
        <fullName evidence="3">C2 domain-containing protein</fullName>
    </recommendedName>
</protein>
<evidence type="ECO:0000259" key="3">
    <source>
        <dbReference type="PROSITE" id="PS50004"/>
    </source>
</evidence>
<dbReference type="GO" id="GO:0046872">
    <property type="term" value="F:metal ion binding"/>
    <property type="evidence" value="ECO:0007669"/>
    <property type="project" value="UniProtKB-KW"/>
</dbReference>
<proteinExistence type="predicted"/>
<dbReference type="Pfam" id="PF00168">
    <property type="entry name" value="C2"/>
    <property type="match status" value="1"/>
</dbReference>
<dbReference type="Gene3D" id="2.60.40.150">
    <property type="entry name" value="C2 domain"/>
    <property type="match status" value="1"/>
</dbReference>
<dbReference type="CDD" id="cd00030">
    <property type="entry name" value="C2"/>
    <property type="match status" value="1"/>
</dbReference>
<dbReference type="AlphaFoldDB" id="A0A5J4TG67"/>
<evidence type="ECO:0000256" key="2">
    <source>
        <dbReference type="ARBA" id="ARBA00022837"/>
    </source>
</evidence>
<feature type="domain" description="C2" evidence="3">
    <location>
        <begin position="1"/>
        <end position="90"/>
    </location>
</feature>
<dbReference type="EMBL" id="SNRW01031931">
    <property type="protein sequence ID" value="KAA6357089.1"/>
    <property type="molecule type" value="Genomic_DNA"/>
</dbReference>
<dbReference type="PANTHER" id="PTHR45911">
    <property type="entry name" value="C2 DOMAIN-CONTAINING PROTEIN"/>
    <property type="match status" value="1"/>
</dbReference>
<organism evidence="4 5">
    <name type="scientific">Streblomastix strix</name>
    <dbReference type="NCBI Taxonomy" id="222440"/>
    <lineage>
        <taxon>Eukaryota</taxon>
        <taxon>Metamonada</taxon>
        <taxon>Preaxostyla</taxon>
        <taxon>Oxymonadida</taxon>
        <taxon>Streblomastigidae</taxon>
        <taxon>Streblomastix</taxon>
    </lineage>
</organism>
<feature type="non-terminal residue" evidence="4">
    <location>
        <position position="145"/>
    </location>
</feature>